<feature type="transmembrane region" description="Helical" evidence="7">
    <location>
        <begin position="381"/>
        <end position="399"/>
    </location>
</feature>
<feature type="transmembrane region" description="Helical" evidence="7">
    <location>
        <begin position="340"/>
        <end position="360"/>
    </location>
</feature>
<name>K6V8I4_9MICO</name>
<keyword evidence="9" id="KW-1185">Reference proteome</keyword>
<dbReference type="Pfam" id="PF07690">
    <property type="entry name" value="MFS_1"/>
    <property type="match status" value="1"/>
</dbReference>
<dbReference type="GO" id="GO:0022857">
    <property type="term" value="F:transmembrane transporter activity"/>
    <property type="evidence" value="ECO:0007669"/>
    <property type="project" value="InterPro"/>
</dbReference>
<dbReference type="InterPro" id="IPR036259">
    <property type="entry name" value="MFS_trans_sf"/>
</dbReference>
<evidence type="ECO:0000313" key="9">
    <source>
        <dbReference type="Proteomes" id="UP000008495"/>
    </source>
</evidence>
<evidence type="ECO:0000256" key="5">
    <source>
        <dbReference type="ARBA" id="ARBA00023136"/>
    </source>
</evidence>
<feature type="transmembrane region" description="Helical" evidence="7">
    <location>
        <begin position="45"/>
        <end position="70"/>
    </location>
</feature>
<organism evidence="8 9">
    <name type="scientific">Austwickia chelonae NBRC 105200</name>
    <dbReference type="NCBI Taxonomy" id="1184607"/>
    <lineage>
        <taxon>Bacteria</taxon>
        <taxon>Bacillati</taxon>
        <taxon>Actinomycetota</taxon>
        <taxon>Actinomycetes</taxon>
        <taxon>Micrococcales</taxon>
        <taxon>Dermatophilaceae</taxon>
        <taxon>Austwickia</taxon>
    </lineage>
</organism>
<evidence type="ECO:0000256" key="1">
    <source>
        <dbReference type="ARBA" id="ARBA00004651"/>
    </source>
</evidence>
<comment type="caution">
    <text evidence="8">The sequence shown here is derived from an EMBL/GenBank/DDBJ whole genome shotgun (WGS) entry which is preliminary data.</text>
</comment>
<feature type="transmembrane region" description="Helical" evidence="7">
    <location>
        <begin position="288"/>
        <end position="308"/>
    </location>
</feature>
<dbReference type="AlphaFoldDB" id="K6V8I4"/>
<proteinExistence type="predicted"/>
<feature type="transmembrane region" description="Helical" evidence="7">
    <location>
        <begin position="77"/>
        <end position="95"/>
    </location>
</feature>
<dbReference type="eggNOG" id="COG2814">
    <property type="taxonomic scope" value="Bacteria"/>
</dbReference>
<keyword evidence="4 7" id="KW-1133">Transmembrane helix</keyword>
<dbReference type="SUPFAM" id="SSF103473">
    <property type="entry name" value="MFS general substrate transporter"/>
    <property type="match status" value="1"/>
</dbReference>
<feature type="transmembrane region" description="Helical" evidence="7">
    <location>
        <begin position="163"/>
        <end position="183"/>
    </location>
</feature>
<evidence type="ECO:0000256" key="2">
    <source>
        <dbReference type="ARBA" id="ARBA00022475"/>
    </source>
</evidence>
<dbReference type="PANTHER" id="PTHR23513">
    <property type="entry name" value="INTEGRAL MEMBRANE EFFLUX PROTEIN-RELATED"/>
    <property type="match status" value="1"/>
</dbReference>
<dbReference type="STRING" id="100225.SAMN05421595_2774"/>
<feature type="transmembrane region" description="Helical" evidence="7">
    <location>
        <begin position="16"/>
        <end position="39"/>
    </location>
</feature>
<feature type="transmembrane region" description="Helical" evidence="7">
    <location>
        <begin position="101"/>
        <end position="118"/>
    </location>
</feature>
<protein>
    <submittedName>
        <fullName evidence="8">Putative major facilitator superfamily transporter</fullName>
    </submittedName>
</protein>
<evidence type="ECO:0000256" key="4">
    <source>
        <dbReference type="ARBA" id="ARBA00022989"/>
    </source>
</evidence>
<dbReference type="CDD" id="cd06173">
    <property type="entry name" value="MFS_MefA_like"/>
    <property type="match status" value="1"/>
</dbReference>
<comment type="subcellular location">
    <subcellularLocation>
        <location evidence="1">Cell membrane</location>
        <topology evidence="1">Multi-pass membrane protein</topology>
    </subcellularLocation>
</comment>
<feature type="transmembrane region" description="Helical" evidence="7">
    <location>
        <begin position="405"/>
        <end position="424"/>
    </location>
</feature>
<dbReference type="InterPro" id="IPR011701">
    <property type="entry name" value="MFS"/>
</dbReference>
<gene>
    <name evidence="8" type="ORF">AUCHE_09_01080</name>
</gene>
<feature type="transmembrane region" description="Helical" evidence="7">
    <location>
        <begin position="251"/>
        <end position="268"/>
    </location>
</feature>
<dbReference type="Gene3D" id="1.20.1250.20">
    <property type="entry name" value="MFS general substrate transporter like domains"/>
    <property type="match status" value="1"/>
</dbReference>
<keyword evidence="2" id="KW-1003">Cell membrane</keyword>
<evidence type="ECO:0000256" key="3">
    <source>
        <dbReference type="ARBA" id="ARBA00022692"/>
    </source>
</evidence>
<keyword evidence="5 7" id="KW-0472">Membrane</keyword>
<dbReference type="GO" id="GO:0005886">
    <property type="term" value="C:plasma membrane"/>
    <property type="evidence" value="ECO:0007669"/>
    <property type="project" value="UniProtKB-SubCell"/>
</dbReference>
<feature type="transmembrane region" description="Helical" evidence="7">
    <location>
        <begin position="138"/>
        <end position="157"/>
    </location>
</feature>
<feature type="transmembrane region" description="Helical" evidence="7">
    <location>
        <begin position="315"/>
        <end position="334"/>
    </location>
</feature>
<evidence type="ECO:0000256" key="7">
    <source>
        <dbReference type="SAM" id="Phobius"/>
    </source>
</evidence>
<evidence type="ECO:0000313" key="8">
    <source>
        <dbReference type="EMBL" id="GAB78503.1"/>
    </source>
</evidence>
<feature type="region of interest" description="Disordered" evidence="6">
    <location>
        <begin position="204"/>
        <end position="230"/>
    </location>
</feature>
<keyword evidence="3 7" id="KW-0812">Transmembrane</keyword>
<dbReference type="RefSeq" id="WP_006503258.1">
    <property type="nucleotide sequence ID" value="NZ_BAGZ01000009.1"/>
</dbReference>
<dbReference type="EMBL" id="BAGZ01000009">
    <property type="protein sequence ID" value="GAB78503.1"/>
    <property type="molecule type" value="Genomic_DNA"/>
</dbReference>
<dbReference type="Proteomes" id="UP000008495">
    <property type="component" value="Unassembled WGS sequence"/>
</dbReference>
<sequence length="441" mass="45380">MTTPAPPALGGRFFRLWASSTSAGITTWALPFVLGLGVANQSWSAAVLGVLLGARTLGFIIGVPFGGVLADRGDRCTVVRVAGILAAVSTAVLGLSLPDAGWIGVIAALFVGVGQGAGRPAYQAMVQDEVHPDARQRANAAMTISVRVAVLVGPAAAALASQVISDVVLVHLSGLLWLLAAVLPASTKKTVSVEAVPAVVPAAGSETSGQAESEEKKATATPEPASRRTGSPLAIFGHDIKEGAEEALRHRWFTCGLGALSVVIMLGYSSTNVALPLISRDRFDGSTVLAAGVTAYTAGALVGALLIARWKPRNAGWWAMGSLAAYSLVPLSLALSPSPLLIVASYVVAGFCIEIFNVPWFTAVQREVPPGKVARVSSLDFLVSYGLSPLGLAALAPAIEHWGSQPVLLFCAAACLIAPVAVMLEPSSREFSSPKVKQPVG</sequence>
<evidence type="ECO:0000256" key="6">
    <source>
        <dbReference type="SAM" id="MobiDB-lite"/>
    </source>
</evidence>
<reference evidence="8 9" key="1">
    <citation type="submission" date="2012-08" db="EMBL/GenBank/DDBJ databases">
        <title>Whole genome shotgun sequence of Austwickia chelonae NBRC 105200.</title>
        <authorList>
            <person name="Yoshida I."/>
            <person name="Hosoyama A."/>
            <person name="Tsuchikane K."/>
            <person name="Katsumata H."/>
            <person name="Ando Y."/>
            <person name="Ohji S."/>
            <person name="Hamada M."/>
            <person name="Tamura T."/>
            <person name="Yamazoe A."/>
            <person name="Yamazaki S."/>
            <person name="Fujita N."/>
        </authorList>
    </citation>
    <scope>NUCLEOTIDE SEQUENCE [LARGE SCALE GENOMIC DNA]</scope>
    <source>
        <strain evidence="8 9">NBRC 105200</strain>
    </source>
</reference>
<accession>K6V8I4</accession>
<dbReference type="PANTHER" id="PTHR23513:SF11">
    <property type="entry name" value="STAPHYLOFERRIN A TRANSPORTER"/>
    <property type="match status" value="1"/>
</dbReference>